<feature type="compositionally biased region" description="Polar residues" evidence="1">
    <location>
        <begin position="728"/>
        <end position="740"/>
    </location>
</feature>
<dbReference type="HOGENOM" id="CLU_010392_1_2_1"/>
<dbReference type="InterPro" id="IPR016024">
    <property type="entry name" value="ARM-type_fold"/>
</dbReference>
<dbReference type="Pfam" id="PF00069">
    <property type="entry name" value="Pkinase"/>
    <property type="match status" value="1"/>
</dbReference>
<dbReference type="Proteomes" id="UP000023758">
    <property type="component" value="Unassembled WGS sequence"/>
</dbReference>
<dbReference type="PANTHER" id="PTHR12984:SF3">
    <property type="entry name" value="N-TERMINAL KINASE-LIKE PROTEIN"/>
    <property type="match status" value="1"/>
</dbReference>
<feature type="domain" description="Protein kinase" evidence="2">
    <location>
        <begin position="20"/>
        <end position="271"/>
    </location>
</feature>
<gene>
    <name evidence="3" type="ORF">H103_05161</name>
</gene>
<feature type="compositionally biased region" description="Acidic residues" evidence="1">
    <location>
        <begin position="665"/>
        <end position="675"/>
    </location>
</feature>
<feature type="region of interest" description="Disordered" evidence="1">
    <location>
        <begin position="596"/>
        <end position="624"/>
    </location>
</feature>
<dbReference type="SUPFAM" id="SSF48371">
    <property type="entry name" value="ARM repeat"/>
    <property type="match status" value="1"/>
</dbReference>
<dbReference type="GO" id="GO:0006409">
    <property type="term" value="P:tRNA export from nucleus"/>
    <property type="evidence" value="ECO:0007669"/>
    <property type="project" value="TreeGrafter"/>
</dbReference>
<dbReference type="InterPro" id="IPR011989">
    <property type="entry name" value="ARM-like"/>
</dbReference>
<dbReference type="Gene3D" id="3.30.200.20">
    <property type="entry name" value="Phosphorylase Kinase, domain 1"/>
    <property type="match status" value="1"/>
</dbReference>
<sequence length="776" mass="85180">MDFLKSAVASAIAKSSSFPYTLGDRVDNGDSLWSLHNGTKKEDGSSCSIFTFEILQNRSYLPLAKNALRKLRTLRHPGVIKVLETIETETQIYIVVERVIPLSWPVKRRSMSEETIKWGLYTIASTLKFINEDAASVHGAIRVSSVYTGESGEWKLAGFDILSSLKEDSPVIYTYGSILPESRRYNPPEILKGGWDVIKNNPLFAVDAYNFGVLIYEAFNGSFQGPEQAGQTSNVPPSMRPSYKKLMNPNPKLRLSVAHFLEQGKRSGGFFQTPLIRLSQDIESLGLKSEEEREQFINELDELSDDYPEDFFKMKVLPELLKSVEFGGGGPKVLSTILKVGTKLSDDEYSQKLTPVLVRLFANPDRAIRVCLLDNLPLMIDRLPQRTVNDKIFPQMVTGFTDLAPVVREQTVKAVLAIIGKLSDRTINGELVRYLAKTANDEQPGIRTNTTICLGKIAKNLSASSRPKILVAAFSRSLRDPFVHARNAGLLALAATFDLFSEEDCAVKVLPVISPALIDKEKLVRDQANKCLDIYLQRIRKFTSTMADTALPPQERADSSVAAARLPSPANTAASWAGWAISSFTSKAGETKGVIEPIQPALPKPNRKAVDNSLPPSRARSTTPTLAQNVAQFSQPANGGVSQATPDLLEDEESNAFDDWGAMDEAIDDEPDTQDQEPIVFEKAASPNPAISSRPHNFADDGEPDFAGWLASQSKSKSKNPLPKGLKKSSTQGGSGTAQAKRTEVKPKAPIKPAKTIDTKPKDEPLDDDGWGDAWD</sequence>
<evidence type="ECO:0000313" key="3">
    <source>
        <dbReference type="EMBL" id="EZF51670.1"/>
    </source>
</evidence>
<name>A0A022VZW9_TRIRU</name>
<dbReference type="Gene3D" id="1.25.10.10">
    <property type="entry name" value="Leucine-rich Repeat Variant"/>
    <property type="match status" value="1"/>
</dbReference>
<dbReference type="PANTHER" id="PTHR12984">
    <property type="entry name" value="SCY1-RELATED S/T PROTEIN KINASE-LIKE"/>
    <property type="match status" value="1"/>
</dbReference>
<keyword evidence="3" id="KW-0808">Transferase</keyword>
<feature type="compositionally biased region" description="Acidic residues" evidence="1">
    <location>
        <begin position="765"/>
        <end position="776"/>
    </location>
</feature>
<dbReference type="GO" id="GO:0005524">
    <property type="term" value="F:ATP binding"/>
    <property type="evidence" value="ECO:0007669"/>
    <property type="project" value="InterPro"/>
</dbReference>
<reference evidence="3" key="1">
    <citation type="submission" date="2014-02" db="EMBL/GenBank/DDBJ databases">
        <title>The Genome Sequence of Trichophyton rubrum (morphotype fischeri) CBS 288.86.</title>
        <authorList>
            <consortium name="The Broad Institute Genomics Platform"/>
            <person name="Cuomo C.A."/>
            <person name="White T.C."/>
            <person name="Graser Y."/>
            <person name="Martinez-Rossi N."/>
            <person name="Heitman J."/>
            <person name="Young S.K."/>
            <person name="Zeng Q."/>
            <person name="Gargeya S."/>
            <person name="Abouelleil A."/>
            <person name="Alvarado L."/>
            <person name="Chapman S.B."/>
            <person name="Gainer-Dewar J."/>
            <person name="Goldberg J."/>
            <person name="Griggs A."/>
            <person name="Gujja S."/>
            <person name="Hansen M."/>
            <person name="Howarth C."/>
            <person name="Imamovic A."/>
            <person name="Larimer J."/>
            <person name="Martinez D."/>
            <person name="Murphy C."/>
            <person name="Pearson M.D."/>
            <person name="Persinoti G."/>
            <person name="Poon T."/>
            <person name="Priest M."/>
            <person name="Roberts A.D."/>
            <person name="Saif S."/>
            <person name="Shea T.D."/>
            <person name="Sykes S.N."/>
            <person name="Wortman J."/>
            <person name="Nusbaum C."/>
            <person name="Birren B."/>
        </authorList>
    </citation>
    <scope>NUCLEOTIDE SEQUENCE [LARGE SCALE GENOMIC DNA]</scope>
    <source>
        <strain evidence="3">CBS 288.86</strain>
    </source>
</reference>
<dbReference type="InterPro" id="IPR051177">
    <property type="entry name" value="CIK-Related_Protein"/>
</dbReference>
<proteinExistence type="predicted"/>
<dbReference type="InterPro" id="IPR011009">
    <property type="entry name" value="Kinase-like_dom_sf"/>
</dbReference>
<dbReference type="SUPFAM" id="SSF56112">
    <property type="entry name" value="Protein kinase-like (PK-like)"/>
    <property type="match status" value="1"/>
</dbReference>
<dbReference type="GO" id="GO:0005737">
    <property type="term" value="C:cytoplasm"/>
    <property type="evidence" value="ECO:0007669"/>
    <property type="project" value="TreeGrafter"/>
</dbReference>
<dbReference type="InterPro" id="IPR000719">
    <property type="entry name" value="Prot_kinase_dom"/>
</dbReference>
<feature type="region of interest" description="Disordered" evidence="1">
    <location>
        <begin position="665"/>
        <end position="776"/>
    </location>
</feature>
<keyword evidence="3" id="KW-0418">Kinase</keyword>
<accession>A0A022VZW9</accession>
<dbReference type="EMBL" id="KK207865">
    <property type="protein sequence ID" value="EZF51670.1"/>
    <property type="molecule type" value="Genomic_DNA"/>
</dbReference>
<dbReference type="AlphaFoldDB" id="A0A022VZW9"/>
<protein>
    <submittedName>
        <fullName evidence="3">SCY1 protein kinase</fullName>
    </submittedName>
</protein>
<dbReference type="GO" id="GO:0004672">
    <property type="term" value="F:protein kinase activity"/>
    <property type="evidence" value="ECO:0007669"/>
    <property type="project" value="InterPro"/>
</dbReference>
<dbReference type="OrthoDB" id="447103at2759"/>
<evidence type="ECO:0000259" key="2">
    <source>
        <dbReference type="PROSITE" id="PS50011"/>
    </source>
</evidence>
<dbReference type="Gene3D" id="1.10.510.10">
    <property type="entry name" value="Transferase(Phosphotransferase) domain 1"/>
    <property type="match status" value="1"/>
</dbReference>
<feature type="compositionally biased region" description="Basic and acidic residues" evidence="1">
    <location>
        <begin position="755"/>
        <end position="764"/>
    </location>
</feature>
<evidence type="ECO:0000256" key="1">
    <source>
        <dbReference type="SAM" id="MobiDB-lite"/>
    </source>
</evidence>
<organism evidence="3">
    <name type="scientific">Trichophyton rubrum CBS 288.86</name>
    <dbReference type="NCBI Taxonomy" id="1215330"/>
    <lineage>
        <taxon>Eukaryota</taxon>
        <taxon>Fungi</taxon>
        <taxon>Dikarya</taxon>
        <taxon>Ascomycota</taxon>
        <taxon>Pezizomycotina</taxon>
        <taxon>Eurotiomycetes</taxon>
        <taxon>Eurotiomycetidae</taxon>
        <taxon>Onygenales</taxon>
        <taxon>Arthrodermataceae</taxon>
        <taxon>Trichophyton</taxon>
    </lineage>
</organism>
<dbReference type="PROSITE" id="PS50011">
    <property type="entry name" value="PROTEIN_KINASE_DOM"/>
    <property type="match status" value="1"/>
</dbReference>